<dbReference type="EMBL" id="GBXM01066394">
    <property type="protein sequence ID" value="JAH42183.1"/>
    <property type="molecule type" value="Transcribed_RNA"/>
</dbReference>
<name>A0A0E9SNT3_ANGAN</name>
<evidence type="ECO:0000313" key="1">
    <source>
        <dbReference type="EMBL" id="JAH42183.1"/>
    </source>
</evidence>
<sequence>MHARIHTHTHTHTYTHAQTAVPITVIQNVPGLQRVHIHTLSLTPLVKFKSKPLYNSLLQNVQQASCKLLSNDHKPM</sequence>
<reference evidence="1" key="1">
    <citation type="submission" date="2014-11" db="EMBL/GenBank/DDBJ databases">
        <authorList>
            <person name="Amaro Gonzalez C."/>
        </authorList>
    </citation>
    <scope>NUCLEOTIDE SEQUENCE</scope>
</reference>
<protein>
    <submittedName>
        <fullName evidence="1">Uncharacterized protein</fullName>
    </submittedName>
</protein>
<reference evidence="1" key="2">
    <citation type="journal article" date="2015" name="Fish Shellfish Immunol.">
        <title>Early steps in the European eel (Anguilla anguilla)-Vibrio vulnificus interaction in the gills: Role of the RtxA13 toxin.</title>
        <authorList>
            <person name="Callol A."/>
            <person name="Pajuelo D."/>
            <person name="Ebbesson L."/>
            <person name="Teles M."/>
            <person name="MacKenzie S."/>
            <person name="Amaro C."/>
        </authorList>
    </citation>
    <scope>NUCLEOTIDE SEQUENCE</scope>
</reference>
<accession>A0A0E9SNT3</accession>
<proteinExistence type="predicted"/>
<organism evidence="1">
    <name type="scientific">Anguilla anguilla</name>
    <name type="common">European freshwater eel</name>
    <name type="synonym">Muraena anguilla</name>
    <dbReference type="NCBI Taxonomy" id="7936"/>
    <lineage>
        <taxon>Eukaryota</taxon>
        <taxon>Metazoa</taxon>
        <taxon>Chordata</taxon>
        <taxon>Craniata</taxon>
        <taxon>Vertebrata</taxon>
        <taxon>Euteleostomi</taxon>
        <taxon>Actinopterygii</taxon>
        <taxon>Neopterygii</taxon>
        <taxon>Teleostei</taxon>
        <taxon>Anguilliformes</taxon>
        <taxon>Anguillidae</taxon>
        <taxon>Anguilla</taxon>
    </lineage>
</organism>
<dbReference type="AlphaFoldDB" id="A0A0E9SNT3"/>